<dbReference type="SUPFAM" id="SSF54523">
    <property type="entry name" value="Pili subunits"/>
    <property type="match status" value="1"/>
</dbReference>
<dbReference type="InterPro" id="IPR012902">
    <property type="entry name" value="N_methyl_site"/>
</dbReference>
<evidence type="ECO:0000256" key="2">
    <source>
        <dbReference type="SAM" id="Phobius"/>
    </source>
</evidence>
<keyword evidence="2" id="KW-0812">Transmembrane</keyword>
<proteinExistence type="predicted"/>
<dbReference type="Pfam" id="PF07963">
    <property type="entry name" value="N_methyl"/>
    <property type="match status" value="1"/>
</dbReference>
<dbReference type="NCBIfam" id="TIGR02532">
    <property type="entry name" value="IV_pilin_GFxxxE"/>
    <property type="match status" value="1"/>
</dbReference>
<gene>
    <name evidence="3" type="ORF">HUK68_16280</name>
</gene>
<evidence type="ECO:0000313" key="4">
    <source>
        <dbReference type="Proteomes" id="UP000509579"/>
    </source>
</evidence>
<keyword evidence="4" id="KW-1185">Reference proteome</keyword>
<dbReference type="KEGG" id="aant:HUK68_16280"/>
<dbReference type="InterPro" id="IPR045584">
    <property type="entry name" value="Pilin-like"/>
</dbReference>
<dbReference type="Proteomes" id="UP000509579">
    <property type="component" value="Chromosome"/>
</dbReference>
<reference evidence="3 4" key="1">
    <citation type="submission" date="2020-06" db="EMBL/GenBank/DDBJ databases">
        <title>Acidovorax antarctica sp. nov., isolated from Corinth ice sheet soil, Antarctic Fields Peninsula.</title>
        <authorList>
            <person name="Xu Q."/>
            <person name="Peng F."/>
        </authorList>
    </citation>
    <scope>NUCLEOTIDE SEQUENCE [LARGE SCALE GENOMIC DNA]</scope>
    <source>
        <strain evidence="3 4">16-35-5</strain>
    </source>
</reference>
<keyword evidence="2" id="KW-1133">Transmembrane helix</keyword>
<organism evidence="3 4">
    <name type="scientific">Comamonas antarctica</name>
    <dbReference type="NCBI Taxonomy" id="2743470"/>
    <lineage>
        <taxon>Bacteria</taxon>
        <taxon>Pseudomonadati</taxon>
        <taxon>Pseudomonadota</taxon>
        <taxon>Betaproteobacteria</taxon>
        <taxon>Burkholderiales</taxon>
        <taxon>Comamonadaceae</taxon>
        <taxon>Comamonas</taxon>
    </lineage>
</organism>
<feature type="transmembrane region" description="Helical" evidence="2">
    <location>
        <begin position="40"/>
        <end position="61"/>
    </location>
</feature>
<dbReference type="PROSITE" id="PS00409">
    <property type="entry name" value="PROKAR_NTER_METHYL"/>
    <property type="match status" value="1"/>
</dbReference>
<accession>A0A6N1X651</accession>
<evidence type="ECO:0000313" key="3">
    <source>
        <dbReference type="EMBL" id="QKV54338.1"/>
    </source>
</evidence>
<feature type="region of interest" description="Disordered" evidence="1">
    <location>
        <begin position="228"/>
        <end position="248"/>
    </location>
</feature>
<keyword evidence="2" id="KW-0472">Membrane</keyword>
<protein>
    <submittedName>
        <fullName evidence="3">Prepilin-type N-terminal cleavage/methylation domain-containing protein</fullName>
    </submittedName>
</protein>
<sequence length="293" mass="31489">MEYSLRVSDRCVFKGGGTTGASQRTKHRCRIPRPHAHARGFTLVELLVALVAMALMALMGWRGLDSMMRSQQYTQAHTDAHAVMQTALAQWSADLDGLMALDNTQAIAWDGQALRMTRRNAVAPEAGALVVAWTRRTSQGSDQWLRWQSPPVRTRNEWNDAWNQAGLWARNPSAEQRTRETALFPLANWSIYFFRDGAWSNPQSSDASTSAASDAASAAAAAAAAAAASTTGTTTDATTTNTGTMAGTTAASGTAANAIPDGVRIVLELAPGSGLSGRLIRDWVNPLRQNMRS</sequence>
<dbReference type="AlphaFoldDB" id="A0A6N1X651"/>
<evidence type="ECO:0000256" key="1">
    <source>
        <dbReference type="SAM" id="MobiDB-lite"/>
    </source>
</evidence>
<name>A0A6N1X651_9BURK</name>
<dbReference type="EMBL" id="CP054840">
    <property type="protein sequence ID" value="QKV54338.1"/>
    <property type="molecule type" value="Genomic_DNA"/>
</dbReference>